<sequence>MHWRVSTRASHTRAPLVRLDRATVAGLQSTLSWTVGDNGSEELWAIVGPASDTGGEVRKGICDIILGRRSPAPPGTGPPPKTHPFLGDKKPSETIASVSFAAKPAAGGEFVDYSTRYGSIRKEDSVTLYESLMETMGVYTGRVARVRMRPDPLAPEGSDEAQGLGTFKWRDAAEYETARQRAYDAHEKIFKIAPLVSVDPDLLGRPVVALSNGQMRRARILDALVRGVELVVLEEPFSGLDATTRKHIDTLFSHVHAQRMPRVLLVLREQDVIPDCTTHVLRIALDGRISHIGRREEDVGADAPPYALGSYEQVRKNSKGCVGVGTDETPVVEMHNVSMSYGGAPVLQNISLVVRPGMRMVVTGDSGSGKTTLLSLLLGDNPRTYALAPEQLRLFGRARDAPQNAHVLLQRRIGHVSPELFAAFPRKSVERGGLDVLETVMSGYDGIFTRRARSEAQIAHAKELLGRFASVITPRDGSQLDAEKLAATAFTDLSHGSQAVVLLLRAMVHRPELLVLDEAFQGMSSRQSAFVREYLDTAQDEWLKRAAIMVVSHYPGEWLLTCGSLLRLEQGVATEQW</sequence>
<evidence type="ECO:0000256" key="2">
    <source>
        <dbReference type="ARBA" id="ARBA00022448"/>
    </source>
</evidence>
<dbReference type="GO" id="GO:0016887">
    <property type="term" value="F:ATP hydrolysis activity"/>
    <property type="evidence" value="ECO:0007669"/>
    <property type="project" value="InterPro"/>
</dbReference>
<gene>
    <name evidence="5" type="ORF">MCUN1_001801</name>
</gene>
<proteinExistence type="inferred from homology"/>
<dbReference type="InterPro" id="IPR027417">
    <property type="entry name" value="P-loop_NTPase"/>
</dbReference>
<dbReference type="PANTHER" id="PTHR43117">
    <property type="entry name" value="OSMOPROTECTANT IMPORT ATP-BINDING PROTEIN OSMV"/>
    <property type="match status" value="1"/>
</dbReference>
<keyword evidence="2" id="KW-0813">Transport</keyword>
<dbReference type="SUPFAM" id="SSF52540">
    <property type="entry name" value="P-loop containing nucleoside triphosphate hydrolases"/>
    <property type="match status" value="2"/>
</dbReference>
<feature type="compositionally biased region" description="Pro residues" evidence="3">
    <location>
        <begin position="71"/>
        <end position="82"/>
    </location>
</feature>
<evidence type="ECO:0000256" key="3">
    <source>
        <dbReference type="SAM" id="MobiDB-lite"/>
    </source>
</evidence>
<keyword evidence="6" id="KW-1185">Reference proteome</keyword>
<dbReference type="Pfam" id="PF00005">
    <property type="entry name" value="ABC_tran"/>
    <property type="match status" value="1"/>
</dbReference>
<feature type="region of interest" description="Disordered" evidence="3">
    <location>
        <begin position="68"/>
        <end position="87"/>
    </location>
</feature>
<accession>A0AAF0ETI3</accession>
<dbReference type="Gene3D" id="3.40.50.300">
    <property type="entry name" value="P-loop containing nucleotide triphosphate hydrolases"/>
    <property type="match status" value="2"/>
</dbReference>
<dbReference type="GO" id="GO:0005524">
    <property type="term" value="F:ATP binding"/>
    <property type="evidence" value="ECO:0007669"/>
    <property type="project" value="InterPro"/>
</dbReference>
<name>A0AAF0ETI3_9BASI</name>
<organism evidence="5 6">
    <name type="scientific">Malassezia cuniculi</name>
    <dbReference type="NCBI Taxonomy" id="948313"/>
    <lineage>
        <taxon>Eukaryota</taxon>
        <taxon>Fungi</taxon>
        <taxon>Dikarya</taxon>
        <taxon>Basidiomycota</taxon>
        <taxon>Ustilaginomycotina</taxon>
        <taxon>Malasseziomycetes</taxon>
        <taxon>Malasseziales</taxon>
        <taxon>Malasseziaceae</taxon>
        <taxon>Malassezia</taxon>
    </lineage>
</organism>
<reference evidence="5" key="1">
    <citation type="submission" date="2023-03" db="EMBL/GenBank/DDBJ databases">
        <title>Mating type loci evolution in Malassezia.</title>
        <authorList>
            <person name="Coelho M.A."/>
        </authorList>
    </citation>
    <scope>NUCLEOTIDE SEQUENCE</scope>
    <source>
        <strain evidence="5">CBS 11721</strain>
    </source>
</reference>
<evidence type="ECO:0000313" key="6">
    <source>
        <dbReference type="Proteomes" id="UP001219933"/>
    </source>
</evidence>
<dbReference type="PROSITE" id="PS00675">
    <property type="entry name" value="SIGMA54_INTERACT_1"/>
    <property type="match status" value="1"/>
</dbReference>
<dbReference type="AlphaFoldDB" id="A0AAF0ETI3"/>
<dbReference type="InterPro" id="IPR025662">
    <property type="entry name" value="Sigma_54_int_dom_ATP-bd_1"/>
</dbReference>
<dbReference type="PANTHER" id="PTHR43117:SF4">
    <property type="entry name" value="OSMOPROTECTANT IMPORT ATP-BINDING PROTEIN OSMV"/>
    <property type="match status" value="1"/>
</dbReference>
<comment type="similarity">
    <text evidence="1">Belongs to the ABC transporter superfamily.</text>
</comment>
<dbReference type="Proteomes" id="UP001219933">
    <property type="component" value="Chromosome 2"/>
</dbReference>
<evidence type="ECO:0000256" key="1">
    <source>
        <dbReference type="ARBA" id="ARBA00005417"/>
    </source>
</evidence>
<evidence type="ECO:0000259" key="4">
    <source>
        <dbReference type="Pfam" id="PF00005"/>
    </source>
</evidence>
<protein>
    <recommendedName>
        <fullName evidence="4">ABC transporter domain-containing protein</fullName>
    </recommendedName>
</protein>
<dbReference type="InterPro" id="IPR003439">
    <property type="entry name" value="ABC_transporter-like_ATP-bd"/>
</dbReference>
<feature type="domain" description="ABC transporter" evidence="4">
    <location>
        <begin position="347"/>
        <end position="520"/>
    </location>
</feature>
<dbReference type="EMBL" id="CP119878">
    <property type="protein sequence ID" value="WFD34955.1"/>
    <property type="molecule type" value="Genomic_DNA"/>
</dbReference>
<evidence type="ECO:0000313" key="5">
    <source>
        <dbReference type="EMBL" id="WFD34955.1"/>
    </source>
</evidence>